<feature type="transmembrane region" description="Helical" evidence="1">
    <location>
        <begin position="35"/>
        <end position="55"/>
    </location>
</feature>
<evidence type="ECO:0000313" key="3">
    <source>
        <dbReference type="Proteomes" id="UP000582182"/>
    </source>
</evidence>
<feature type="transmembrane region" description="Helical" evidence="1">
    <location>
        <begin position="110"/>
        <end position="131"/>
    </location>
</feature>
<dbReference type="GO" id="GO:0071480">
    <property type="term" value="P:cellular response to gamma radiation"/>
    <property type="evidence" value="ECO:0007669"/>
    <property type="project" value="InterPro"/>
</dbReference>
<dbReference type="EMBL" id="VZTY01018130">
    <property type="protein sequence ID" value="NXU53541.1"/>
    <property type="molecule type" value="Genomic_DNA"/>
</dbReference>
<dbReference type="InterPro" id="IPR039492">
    <property type="entry name" value="TMEM109"/>
</dbReference>
<evidence type="ECO:0000313" key="2">
    <source>
        <dbReference type="EMBL" id="NXU53541.1"/>
    </source>
</evidence>
<dbReference type="AlphaFoldDB" id="A0A7L3LIN1"/>
<keyword evidence="1" id="KW-0472">Membrane</keyword>
<comment type="caution">
    <text evidence="2">The sequence shown here is derived from an EMBL/GenBank/DDBJ whole genome shotgun (WGS) entry which is preliminary data.</text>
</comment>
<feature type="non-terminal residue" evidence="2">
    <location>
        <position position="1"/>
    </location>
</feature>
<keyword evidence="1" id="KW-1133">Transmembrane helix</keyword>
<feature type="non-terminal residue" evidence="2">
    <location>
        <position position="212"/>
    </location>
</feature>
<gene>
    <name evidence="2" type="primary">Tmem109</name>
    <name evidence="2" type="ORF">TURVEL_R01036</name>
</gene>
<reference evidence="2 3" key="1">
    <citation type="submission" date="2019-09" db="EMBL/GenBank/DDBJ databases">
        <title>Bird 10,000 Genomes (B10K) Project - Family phase.</title>
        <authorList>
            <person name="Zhang G."/>
        </authorList>
    </citation>
    <scope>NUCLEOTIDE SEQUENCE [LARGE SCALE GENOMIC DNA]</scope>
    <source>
        <strain evidence="2">B10K-DU-029-46</strain>
    </source>
</reference>
<sequence length="212" mass="23261">TAEDPLYRLGRATWVATESWLGPQPLRLVTESLAATFWLVASGISVALTTLSRILGDLLATTGLKGEFWGGCGKSPPICHLFPTWVTLFSLPGDRLLAALALSPTEVQRLLLWTLVAAVASWLLSCLRGLLLPLVRVAKLCFFLVVFCHVATCRENPTTQAGLLLGLWVLYTLLGGWGGGWWPGTPPSTSPQLEATVRSLEWKVEELRRRQR</sequence>
<evidence type="ECO:0000256" key="1">
    <source>
        <dbReference type="SAM" id="Phobius"/>
    </source>
</evidence>
<keyword evidence="1" id="KW-0812">Transmembrane</keyword>
<organism evidence="2 3">
    <name type="scientific">Turnix velox</name>
    <name type="common">Little buttonquail</name>
    <dbReference type="NCBI Taxonomy" id="2529409"/>
    <lineage>
        <taxon>Eukaryota</taxon>
        <taxon>Metazoa</taxon>
        <taxon>Chordata</taxon>
        <taxon>Craniata</taxon>
        <taxon>Vertebrata</taxon>
        <taxon>Euteleostomi</taxon>
        <taxon>Archelosauria</taxon>
        <taxon>Archosauria</taxon>
        <taxon>Dinosauria</taxon>
        <taxon>Saurischia</taxon>
        <taxon>Theropoda</taxon>
        <taxon>Coelurosauria</taxon>
        <taxon>Aves</taxon>
        <taxon>Neognathae</taxon>
        <taxon>Neoaves</taxon>
        <taxon>Charadriiformes</taxon>
        <taxon>Turnicidae</taxon>
        <taxon>Turnix</taxon>
    </lineage>
</organism>
<feature type="transmembrane region" description="Helical" evidence="1">
    <location>
        <begin position="161"/>
        <end position="182"/>
    </location>
</feature>
<name>A0A7L3LIN1_9CHAR</name>
<dbReference type="Pfam" id="PF14965">
    <property type="entry name" value="BRI3BP"/>
    <property type="match status" value="2"/>
</dbReference>
<dbReference type="PANTHER" id="PTHR14550">
    <property type="entry name" value="TRANSMEMBRANE PROTEIN 109"/>
    <property type="match status" value="1"/>
</dbReference>
<proteinExistence type="predicted"/>
<accession>A0A7L3LIN1</accession>
<dbReference type="OrthoDB" id="9902161at2759"/>
<protein>
    <submittedName>
        <fullName evidence="2">TM109 protein</fullName>
    </submittedName>
</protein>
<dbReference type="Proteomes" id="UP000582182">
    <property type="component" value="Unassembled WGS sequence"/>
</dbReference>
<dbReference type="GO" id="GO:0042771">
    <property type="term" value="P:intrinsic apoptotic signaling pathway in response to DNA damage by p53 class mediator"/>
    <property type="evidence" value="ECO:0007669"/>
    <property type="project" value="TreeGrafter"/>
</dbReference>
<keyword evidence="3" id="KW-1185">Reference proteome</keyword>
<dbReference type="PANTHER" id="PTHR14550:SF2">
    <property type="entry name" value="TRANSMEMBRANE PROTEIN 109"/>
    <property type="match status" value="1"/>
</dbReference>